<dbReference type="Pfam" id="PF26059">
    <property type="entry name" value="DUF8020"/>
    <property type="match status" value="1"/>
</dbReference>
<dbReference type="Proteomes" id="UP001601444">
    <property type="component" value="Unassembled WGS sequence"/>
</dbReference>
<evidence type="ECO:0000259" key="3">
    <source>
        <dbReference type="Pfam" id="PF26059"/>
    </source>
</evidence>
<dbReference type="EMBL" id="JBIAMX010000005">
    <property type="protein sequence ID" value="MFF0543444.1"/>
    <property type="molecule type" value="Genomic_DNA"/>
</dbReference>
<keyword evidence="5" id="KW-1185">Reference proteome</keyword>
<gene>
    <name evidence="4" type="ORF">ACFYTF_11475</name>
</gene>
<feature type="signal peptide" evidence="2">
    <location>
        <begin position="1"/>
        <end position="35"/>
    </location>
</feature>
<feature type="domain" description="DUF8020" evidence="3">
    <location>
        <begin position="56"/>
        <end position="131"/>
    </location>
</feature>
<proteinExistence type="predicted"/>
<keyword evidence="1" id="KW-1133">Transmembrane helix</keyword>
<sequence>MFHHTVARAGRRALVGVLPLAVVAATLAGAGTASADDAAEQARLAQGLSASFDADGIGYRTSVTPDLRTISATVDNGRFVLAADASSVAVEKADGTVVQQLPTTLGTAGGNTIRLATTVGADGRSLTMTPVADDGATTELKSIATNPAAQYSDPALNGAAIGAGVGAVIGAVVCIPMITTMILYLPCVALVGGPNALIGAAIGALVGAVAPAIIPQVLP</sequence>
<name>A0ABW6PM05_9NOCA</name>
<keyword evidence="1" id="KW-0472">Membrane</keyword>
<organism evidence="4 5">
    <name type="scientific">Nocardia thailandica</name>
    <dbReference type="NCBI Taxonomy" id="257275"/>
    <lineage>
        <taxon>Bacteria</taxon>
        <taxon>Bacillati</taxon>
        <taxon>Actinomycetota</taxon>
        <taxon>Actinomycetes</taxon>
        <taxon>Mycobacteriales</taxon>
        <taxon>Nocardiaceae</taxon>
        <taxon>Nocardia</taxon>
    </lineage>
</organism>
<dbReference type="RefSeq" id="WP_043658293.1">
    <property type="nucleotide sequence ID" value="NZ_JBIAMX010000005.1"/>
</dbReference>
<evidence type="ECO:0000313" key="5">
    <source>
        <dbReference type="Proteomes" id="UP001601444"/>
    </source>
</evidence>
<keyword evidence="2" id="KW-0732">Signal</keyword>
<reference evidence="4 5" key="1">
    <citation type="submission" date="2024-10" db="EMBL/GenBank/DDBJ databases">
        <title>The Natural Products Discovery Center: Release of the First 8490 Sequenced Strains for Exploring Actinobacteria Biosynthetic Diversity.</title>
        <authorList>
            <person name="Kalkreuter E."/>
            <person name="Kautsar S.A."/>
            <person name="Yang D."/>
            <person name="Bader C.D."/>
            <person name="Teijaro C.N."/>
            <person name="Fluegel L."/>
            <person name="Davis C.M."/>
            <person name="Simpson J.R."/>
            <person name="Lauterbach L."/>
            <person name="Steele A.D."/>
            <person name="Gui C."/>
            <person name="Meng S."/>
            <person name="Li G."/>
            <person name="Viehrig K."/>
            <person name="Ye F."/>
            <person name="Su P."/>
            <person name="Kiefer A.F."/>
            <person name="Nichols A."/>
            <person name="Cepeda A.J."/>
            <person name="Yan W."/>
            <person name="Fan B."/>
            <person name="Jiang Y."/>
            <person name="Adhikari A."/>
            <person name="Zheng C.-J."/>
            <person name="Schuster L."/>
            <person name="Cowan T.M."/>
            <person name="Smanski M.J."/>
            <person name="Chevrette M.G."/>
            <person name="De Carvalho L.P.S."/>
            <person name="Shen B."/>
        </authorList>
    </citation>
    <scope>NUCLEOTIDE SEQUENCE [LARGE SCALE GENOMIC DNA]</scope>
    <source>
        <strain evidence="4 5">NPDC004045</strain>
    </source>
</reference>
<accession>A0ABW6PM05</accession>
<feature type="chain" id="PRO_5046362626" description="DUF8020 domain-containing protein" evidence="2">
    <location>
        <begin position="36"/>
        <end position="219"/>
    </location>
</feature>
<keyword evidence="1" id="KW-0812">Transmembrane</keyword>
<evidence type="ECO:0000256" key="2">
    <source>
        <dbReference type="SAM" id="SignalP"/>
    </source>
</evidence>
<evidence type="ECO:0000313" key="4">
    <source>
        <dbReference type="EMBL" id="MFF0543444.1"/>
    </source>
</evidence>
<feature type="transmembrane region" description="Helical" evidence="1">
    <location>
        <begin position="160"/>
        <end position="185"/>
    </location>
</feature>
<dbReference type="InterPro" id="IPR058333">
    <property type="entry name" value="DUF8020"/>
</dbReference>
<protein>
    <recommendedName>
        <fullName evidence="3">DUF8020 domain-containing protein</fullName>
    </recommendedName>
</protein>
<evidence type="ECO:0000256" key="1">
    <source>
        <dbReference type="SAM" id="Phobius"/>
    </source>
</evidence>
<comment type="caution">
    <text evidence="4">The sequence shown here is derived from an EMBL/GenBank/DDBJ whole genome shotgun (WGS) entry which is preliminary data.</text>
</comment>
<feature type="transmembrane region" description="Helical" evidence="1">
    <location>
        <begin position="197"/>
        <end position="218"/>
    </location>
</feature>